<gene>
    <name evidence="1" type="ORF">ACFSKW_31320</name>
</gene>
<sequence length="126" mass="13971">MAITTPWVPGPDANHEQPVKVMASRFELRSILHVPGFLVQAMRILLQARRSPGAVGATLKAAPLRRTFWTLSAWTSDEALSTFARSQPHRGIIGAYRTRMAGSTFEFWTADGPAGWDEAHTRLKDV</sequence>
<dbReference type="InterPro" id="IPR011008">
    <property type="entry name" value="Dimeric_a/b-barrel"/>
</dbReference>
<dbReference type="EMBL" id="JBHUFV010000047">
    <property type="protein sequence ID" value="MFD1935971.1"/>
    <property type="molecule type" value="Genomic_DNA"/>
</dbReference>
<comment type="caution">
    <text evidence="1">The sequence shown here is derived from an EMBL/GenBank/DDBJ whole genome shotgun (WGS) entry which is preliminary data.</text>
</comment>
<evidence type="ECO:0008006" key="3">
    <source>
        <dbReference type="Google" id="ProtNLM"/>
    </source>
</evidence>
<dbReference type="Proteomes" id="UP001597368">
    <property type="component" value="Unassembled WGS sequence"/>
</dbReference>
<keyword evidence="2" id="KW-1185">Reference proteome</keyword>
<protein>
    <recommendedName>
        <fullName evidence="3">DUF3291 domain-containing protein</fullName>
    </recommendedName>
</protein>
<proteinExistence type="predicted"/>
<reference evidence="2" key="1">
    <citation type="journal article" date="2019" name="Int. J. Syst. Evol. Microbiol.">
        <title>The Global Catalogue of Microorganisms (GCM) 10K type strain sequencing project: providing services to taxonomists for standard genome sequencing and annotation.</title>
        <authorList>
            <consortium name="The Broad Institute Genomics Platform"/>
            <consortium name="The Broad Institute Genome Sequencing Center for Infectious Disease"/>
            <person name="Wu L."/>
            <person name="Ma J."/>
        </authorList>
    </citation>
    <scope>NUCLEOTIDE SEQUENCE [LARGE SCALE GENOMIC DNA]</scope>
    <source>
        <strain evidence="2">ICMP 6774ER</strain>
    </source>
</reference>
<dbReference type="RefSeq" id="WP_379576074.1">
    <property type="nucleotide sequence ID" value="NZ_JBHUFV010000047.1"/>
</dbReference>
<evidence type="ECO:0000313" key="1">
    <source>
        <dbReference type="EMBL" id="MFD1935971.1"/>
    </source>
</evidence>
<accession>A0ABW4T2I4</accession>
<organism evidence="1 2">
    <name type="scientific">Nonomuraea mangrovi</name>
    <dbReference type="NCBI Taxonomy" id="2316207"/>
    <lineage>
        <taxon>Bacteria</taxon>
        <taxon>Bacillati</taxon>
        <taxon>Actinomycetota</taxon>
        <taxon>Actinomycetes</taxon>
        <taxon>Streptosporangiales</taxon>
        <taxon>Streptosporangiaceae</taxon>
        <taxon>Nonomuraea</taxon>
    </lineage>
</organism>
<name>A0ABW4T2I4_9ACTN</name>
<evidence type="ECO:0000313" key="2">
    <source>
        <dbReference type="Proteomes" id="UP001597368"/>
    </source>
</evidence>
<dbReference type="SUPFAM" id="SSF54909">
    <property type="entry name" value="Dimeric alpha+beta barrel"/>
    <property type="match status" value="1"/>
</dbReference>